<comment type="caution">
    <text evidence="9">The sequence shown here is derived from an EMBL/GenBank/DDBJ whole genome shotgun (WGS) entry which is preliminary data.</text>
</comment>
<dbReference type="SMART" id="SM00387">
    <property type="entry name" value="HATPase_c"/>
    <property type="match status" value="1"/>
</dbReference>
<accession>A0A4Z0PU46</accession>
<feature type="repeat" description="TPR" evidence="4">
    <location>
        <begin position="123"/>
        <end position="156"/>
    </location>
</feature>
<feature type="signal peptide" evidence="7">
    <location>
        <begin position="1"/>
        <end position="22"/>
    </location>
</feature>
<dbReference type="Gene3D" id="1.25.40.10">
    <property type="entry name" value="Tetratricopeptide repeat domain"/>
    <property type="match status" value="2"/>
</dbReference>
<proteinExistence type="predicted"/>
<keyword evidence="7" id="KW-0732">Signal</keyword>
<dbReference type="AlphaFoldDB" id="A0A4Z0PU46"/>
<feature type="domain" description="Histidine kinase" evidence="8">
    <location>
        <begin position="441"/>
        <end position="685"/>
    </location>
</feature>
<dbReference type="SMART" id="SM00388">
    <property type="entry name" value="HisKA"/>
    <property type="match status" value="1"/>
</dbReference>
<dbReference type="InterPro" id="IPR005467">
    <property type="entry name" value="His_kinase_dom"/>
</dbReference>
<organism evidence="9 10">
    <name type="scientific">Hymenobacter aquaticus</name>
    <dbReference type="NCBI Taxonomy" id="1867101"/>
    <lineage>
        <taxon>Bacteria</taxon>
        <taxon>Pseudomonadati</taxon>
        <taxon>Bacteroidota</taxon>
        <taxon>Cytophagia</taxon>
        <taxon>Cytophagales</taxon>
        <taxon>Hymenobacteraceae</taxon>
        <taxon>Hymenobacter</taxon>
    </lineage>
</organism>
<dbReference type="InterPro" id="IPR036890">
    <property type="entry name" value="HATPase_C_sf"/>
</dbReference>
<sequence length="701" mass="78796">MRKLFPVLFLCYCALSGSGLRAQSPQTRPLRAALATAKADTTRVLLLADLSATYRYSRFDSVQWYAGQGLALARQIGYPKGEGRCLSRLGILMGERGNLPQALRIDLQALQLHTSSHDREGMARTLNQIGLLYHSLEDYRPALAYFFRARRLYQQPGIGDDSQLISVLTNLGASYEGRGQLDSAEYFLNQAYTLTRNSRTVNQSCWGNPLPYVLRELGLLHASRGQTAEALTYYRRSAQTAFPEHDLRSACRAYQYMAELYQREHSTDSSIYYARKSLSIGQTLPFVIGIVHNSRLLTNAFEARRQPDSILKYMRVMLQAEDSLYNPQRIKQVDAIGFAEQQRLRELEEERSQFETRTRLYILTFVLGSLLVLALVLWRNNHLHHRANTRLSTLNQEITQQKQEITQQRDTLGRMLHELKTTQSQLVLREKMASLGELMAGVAQEIQTPVGNIKNLAGISADLIEELRRELARLGLDTDETNNALDNLQVLSEYQRKIVRSGQRAASIVSGMLEYSRNSPGPHQLTDVNAFVEDYLRLTYHDVRAKNRNFYAALLPTLDPAVGNLSIIRHDLGRVLVSLYTTAFASVLQRQQLKQEGYVPQVAVSTKAAPGHIEIRVHDNGVGIPEKLRPTLFERFATPPTPGEGTSLSLALSYDLITKGHGGTLTVDTREGEFTEFVITLPLAGTPEPSLPPDLEPRPGL</sequence>
<dbReference type="Gene3D" id="3.30.565.10">
    <property type="entry name" value="Histidine kinase-like ATPase, C-terminal domain"/>
    <property type="match status" value="1"/>
</dbReference>
<dbReference type="CDD" id="cd00075">
    <property type="entry name" value="HATPase"/>
    <property type="match status" value="1"/>
</dbReference>
<keyword evidence="10" id="KW-1185">Reference proteome</keyword>
<keyword evidence="3" id="KW-0597">Phosphoprotein</keyword>
<evidence type="ECO:0000256" key="7">
    <source>
        <dbReference type="SAM" id="SignalP"/>
    </source>
</evidence>
<dbReference type="GO" id="GO:0000155">
    <property type="term" value="F:phosphorelay sensor kinase activity"/>
    <property type="evidence" value="ECO:0007669"/>
    <property type="project" value="InterPro"/>
</dbReference>
<dbReference type="PANTHER" id="PTHR43065:SF42">
    <property type="entry name" value="TWO-COMPONENT SENSOR PPRA"/>
    <property type="match status" value="1"/>
</dbReference>
<dbReference type="Pfam" id="PF02518">
    <property type="entry name" value="HATPase_c"/>
    <property type="match status" value="1"/>
</dbReference>
<dbReference type="Gene3D" id="1.10.287.130">
    <property type="match status" value="1"/>
</dbReference>
<dbReference type="PROSITE" id="PS50005">
    <property type="entry name" value="TPR"/>
    <property type="match status" value="1"/>
</dbReference>
<evidence type="ECO:0000256" key="5">
    <source>
        <dbReference type="SAM" id="Coils"/>
    </source>
</evidence>
<dbReference type="RefSeq" id="WP_135463860.1">
    <property type="nucleotide sequence ID" value="NZ_SRLC01000002.1"/>
</dbReference>
<dbReference type="InterPro" id="IPR036097">
    <property type="entry name" value="HisK_dim/P_sf"/>
</dbReference>
<dbReference type="InterPro" id="IPR003594">
    <property type="entry name" value="HATPase_dom"/>
</dbReference>
<keyword evidence="6" id="KW-0472">Membrane</keyword>
<keyword evidence="6" id="KW-0812">Transmembrane</keyword>
<evidence type="ECO:0000256" key="3">
    <source>
        <dbReference type="ARBA" id="ARBA00022553"/>
    </source>
</evidence>
<evidence type="ECO:0000256" key="2">
    <source>
        <dbReference type="ARBA" id="ARBA00012438"/>
    </source>
</evidence>
<evidence type="ECO:0000313" key="9">
    <source>
        <dbReference type="EMBL" id="TGE21310.1"/>
    </source>
</evidence>
<dbReference type="InterPro" id="IPR004358">
    <property type="entry name" value="Sig_transdc_His_kin-like_C"/>
</dbReference>
<keyword evidence="6" id="KW-1133">Transmembrane helix</keyword>
<evidence type="ECO:0000256" key="4">
    <source>
        <dbReference type="PROSITE-ProRule" id="PRU00339"/>
    </source>
</evidence>
<feature type="coiled-coil region" evidence="5">
    <location>
        <begin position="384"/>
        <end position="411"/>
    </location>
</feature>
<dbReference type="PRINTS" id="PR00344">
    <property type="entry name" value="BCTRLSENSOR"/>
</dbReference>
<dbReference type="InterPro" id="IPR011990">
    <property type="entry name" value="TPR-like_helical_dom_sf"/>
</dbReference>
<reference evidence="9 10" key="1">
    <citation type="submission" date="2019-04" db="EMBL/GenBank/DDBJ databases">
        <authorList>
            <person name="Feng G."/>
            <person name="Zhang J."/>
            <person name="Zhu H."/>
        </authorList>
    </citation>
    <scope>NUCLEOTIDE SEQUENCE [LARGE SCALE GENOMIC DNA]</scope>
    <source>
        <strain evidence="9 10">JCM 31653</strain>
    </source>
</reference>
<dbReference type="OrthoDB" id="9806995at2"/>
<dbReference type="InterPro" id="IPR003661">
    <property type="entry name" value="HisK_dim/P_dom"/>
</dbReference>
<dbReference type="SUPFAM" id="SSF55874">
    <property type="entry name" value="ATPase domain of HSP90 chaperone/DNA topoisomerase II/histidine kinase"/>
    <property type="match status" value="1"/>
</dbReference>
<feature type="transmembrane region" description="Helical" evidence="6">
    <location>
        <begin position="360"/>
        <end position="378"/>
    </location>
</feature>
<dbReference type="EC" id="2.7.13.3" evidence="2"/>
<comment type="catalytic activity">
    <reaction evidence="1">
        <text>ATP + protein L-histidine = ADP + protein N-phospho-L-histidine.</text>
        <dbReference type="EC" id="2.7.13.3"/>
    </reaction>
</comment>
<dbReference type="EMBL" id="SRLC01000002">
    <property type="protein sequence ID" value="TGE21310.1"/>
    <property type="molecule type" value="Genomic_DNA"/>
</dbReference>
<dbReference type="PANTHER" id="PTHR43065">
    <property type="entry name" value="SENSOR HISTIDINE KINASE"/>
    <property type="match status" value="1"/>
</dbReference>
<dbReference type="Proteomes" id="UP000297549">
    <property type="component" value="Unassembled WGS sequence"/>
</dbReference>
<evidence type="ECO:0000259" key="8">
    <source>
        <dbReference type="PROSITE" id="PS50109"/>
    </source>
</evidence>
<dbReference type="Pfam" id="PF13424">
    <property type="entry name" value="TPR_12"/>
    <property type="match status" value="1"/>
</dbReference>
<dbReference type="InterPro" id="IPR019734">
    <property type="entry name" value="TPR_rpt"/>
</dbReference>
<dbReference type="SUPFAM" id="SSF47384">
    <property type="entry name" value="Homodimeric domain of signal transducing histidine kinase"/>
    <property type="match status" value="1"/>
</dbReference>
<feature type="chain" id="PRO_5021438661" description="histidine kinase" evidence="7">
    <location>
        <begin position="23"/>
        <end position="701"/>
    </location>
</feature>
<evidence type="ECO:0000313" key="10">
    <source>
        <dbReference type="Proteomes" id="UP000297549"/>
    </source>
</evidence>
<keyword evidence="5" id="KW-0175">Coiled coil</keyword>
<keyword evidence="4" id="KW-0802">TPR repeat</keyword>
<evidence type="ECO:0000256" key="6">
    <source>
        <dbReference type="SAM" id="Phobius"/>
    </source>
</evidence>
<evidence type="ECO:0000256" key="1">
    <source>
        <dbReference type="ARBA" id="ARBA00000085"/>
    </source>
</evidence>
<dbReference type="SMART" id="SM00028">
    <property type="entry name" value="TPR"/>
    <property type="match status" value="5"/>
</dbReference>
<protein>
    <recommendedName>
        <fullName evidence="2">histidine kinase</fullName>
        <ecNumber evidence="2">2.7.13.3</ecNumber>
    </recommendedName>
</protein>
<dbReference type="PROSITE" id="PS50109">
    <property type="entry name" value="HIS_KIN"/>
    <property type="match status" value="1"/>
</dbReference>
<dbReference type="SUPFAM" id="SSF48452">
    <property type="entry name" value="TPR-like"/>
    <property type="match status" value="1"/>
</dbReference>
<gene>
    <name evidence="9" type="ORF">E5K00_13545</name>
</gene>
<name>A0A4Z0PU46_9BACT</name>